<name>A0A7J6QU80_PEROL</name>
<accession>A0A7J6QU80</accession>
<gene>
    <name evidence="1" type="ORF">FOZ63_020663</name>
</gene>
<reference evidence="1 2" key="1">
    <citation type="submission" date="2020-04" db="EMBL/GenBank/DDBJ databases">
        <title>Perkinsus olseni comparative genomics.</title>
        <authorList>
            <person name="Bogema D.R."/>
        </authorList>
    </citation>
    <scope>NUCLEOTIDE SEQUENCE [LARGE SCALE GENOMIC DNA]</scope>
    <source>
        <strain evidence="1 2">ATCC PRA-207</strain>
    </source>
</reference>
<feature type="non-terminal residue" evidence="1">
    <location>
        <position position="1"/>
    </location>
</feature>
<organism evidence="1 2">
    <name type="scientific">Perkinsus olseni</name>
    <name type="common">Perkinsus atlanticus</name>
    <dbReference type="NCBI Taxonomy" id="32597"/>
    <lineage>
        <taxon>Eukaryota</taxon>
        <taxon>Sar</taxon>
        <taxon>Alveolata</taxon>
        <taxon>Perkinsozoa</taxon>
        <taxon>Perkinsea</taxon>
        <taxon>Perkinsida</taxon>
        <taxon>Perkinsidae</taxon>
        <taxon>Perkinsus</taxon>
    </lineage>
</organism>
<dbReference type="Proteomes" id="UP000553632">
    <property type="component" value="Unassembled WGS sequence"/>
</dbReference>
<comment type="caution">
    <text evidence="1">The sequence shown here is derived from an EMBL/GenBank/DDBJ whole genome shotgun (WGS) entry which is preliminary data.</text>
</comment>
<dbReference type="EMBL" id="JABANO010030346">
    <property type="protein sequence ID" value="KAF4712035.1"/>
    <property type="molecule type" value="Genomic_DNA"/>
</dbReference>
<feature type="non-terminal residue" evidence="1">
    <location>
        <position position="155"/>
    </location>
</feature>
<evidence type="ECO:0000313" key="1">
    <source>
        <dbReference type="EMBL" id="KAF4712035.1"/>
    </source>
</evidence>
<sequence length="155" mass="17037">DFLGVTDYELFAKTQLQADSPLRMADDMTLVVTEPSEKSVPLSVLSREELLGRISILAELATSRLLPQGKGMVAKCAANLVELLPADSVYVPEQPPAEVDDAMESVEAYYELRRLRKNISVKRVIGAPQYVEGVLPLVGDESTTDYDIVFVHGLQ</sequence>
<proteinExistence type="predicted"/>
<keyword evidence="2" id="KW-1185">Reference proteome</keyword>
<dbReference type="AlphaFoldDB" id="A0A7J6QU80"/>
<protein>
    <submittedName>
        <fullName evidence="1">Uncharacterized protein</fullName>
    </submittedName>
</protein>
<evidence type="ECO:0000313" key="2">
    <source>
        <dbReference type="Proteomes" id="UP000553632"/>
    </source>
</evidence>